<dbReference type="EMBL" id="JBBPBM010000009">
    <property type="protein sequence ID" value="KAK8569148.1"/>
    <property type="molecule type" value="Genomic_DNA"/>
</dbReference>
<gene>
    <name evidence="1" type="ORF">V6N12_007680</name>
</gene>
<dbReference type="Proteomes" id="UP001472677">
    <property type="component" value="Unassembled WGS sequence"/>
</dbReference>
<proteinExistence type="predicted"/>
<comment type="caution">
    <text evidence="1">The sequence shown here is derived from an EMBL/GenBank/DDBJ whole genome shotgun (WGS) entry which is preliminary data.</text>
</comment>
<accession>A0ABR2F2J8</accession>
<protein>
    <submittedName>
        <fullName evidence="1">Uncharacterized protein</fullName>
    </submittedName>
</protein>
<reference evidence="1 2" key="1">
    <citation type="journal article" date="2024" name="G3 (Bethesda)">
        <title>Genome assembly of Hibiscus sabdariffa L. provides insights into metabolisms of medicinal natural products.</title>
        <authorList>
            <person name="Kim T."/>
        </authorList>
    </citation>
    <scope>NUCLEOTIDE SEQUENCE [LARGE SCALE GENOMIC DNA]</scope>
    <source>
        <strain evidence="1">TK-2024</strain>
        <tissue evidence="1">Old leaves</tissue>
    </source>
</reference>
<keyword evidence="2" id="KW-1185">Reference proteome</keyword>
<sequence>MSHLSKGDAMWCLLCRNDFAEGYRVSKPSMESLLKKNVAIFAARGEVHQNQSQPVWRLQKGRTSAWEKQKAKLQELIADENGED</sequence>
<evidence type="ECO:0000313" key="1">
    <source>
        <dbReference type="EMBL" id="KAK8569148.1"/>
    </source>
</evidence>
<organism evidence="1 2">
    <name type="scientific">Hibiscus sabdariffa</name>
    <name type="common">roselle</name>
    <dbReference type="NCBI Taxonomy" id="183260"/>
    <lineage>
        <taxon>Eukaryota</taxon>
        <taxon>Viridiplantae</taxon>
        <taxon>Streptophyta</taxon>
        <taxon>Embryophyta</taxon>
        <taxon>Tracheophyta</taxon>
        <taxon>Spermatophyta</taxon>
        <taxon>Magnoliopsida</taxon>
        <taxon>eudicotyledons</taxon>
        <taxon>Gunneridae</taxon>
        <taxon>Pentapetalae</taxon>
        <taxon>rosids</taxon>
        <taxon>malvids</taxon>
        <taxon>Malvales</taxon>
        <taxon>Malvaceae</taxon>
        <taxon>Malvoideae</taxon>
        <taxon>Hibiscus</taxon>
    </lineage>
</organism>
<name>A0ABR2F2J8_9ROSI</name>
<evidence type="ECO:0000313" key="2">
    <source>
        <dbReference type="Proteomes" id="UP001472677"/>
    </source>
</evidence>